<protein>
    <submittedName>
        <fullName evidence="1">Uncharacterized protein</fullName>
    </submittedName>
</protein>
<dbReference type="OrthoDB" id="7211056at2"/>
<proteinExistence type="predicted"/>
<reference evidence="2" key="1">
    <citation type="submission" date="2018-05" db="EMBL/GenBank/DDBJ databases">
        <authorList>
            <person name="Li X."/>
        </authorList>
    </citation>
    <scope>NUCLEOTIDE SEQUENCE [LARGE SCALE GENOMIC DNA]</scope>
    <source>
        <strain evidence="2">HKS-05</strain>
    </source>
</reference>
<comment type="caution">
    <text evidence="1">The sequence shown here is derived from an EMBL/GenBank/DDBJ whole genome shotgun (WGS) entry which is preliminary data.</text>
</comment>
<dbReference type="EMBL" id="QFYP01000001">
    <property type="protein sequence ID" value="RAK60820.1"/>
    <property type="molecule type" value="Genomic_DNA"/>
</dbReference>
<name>A0A328B0B3_9CAUL</name>
<gene>
    <name evidence="1" type="ORF">DJ021_13880</name>
</gene>
<accession>A0A328B0B3</accession>
<dbReference type="AlphaFoldDB" id="A0A328B0B3"/>
<evidence type="ECO:0000313" key="1">
    <source>
        <dbReference type="EMBL" id="RAK60820.1"/>
    </source>
</evidence>
<keyword evidence="2" id="KW-1185">Reference proteome</keyword>
<evidence type="ECO:0000313" key="2">
    <source>
        <dbReference type="Proteomes" id="UP000249842"/>
    </source>
</evidence>
<sequence length="77" mass="8560">MPIYTLYPCKDGGLSDTFEALDLPSDDTAGEFALQLLQRHPSCSHVVVWRAERRVLTYWRGGEAGCNAVAPPAERRP</sequence>
<organism evidence="1 2">
    <name type="scientific">Phenylobacterium hankyongense</name>
    <dbReference type="NCBI Taxonomy" id="1813876"/>
    <lineage>
        <taxon>Bacteria</taxon>
        <taxon>Pseudomonadati</taxon>
        <taxon>Pseudomonadota</taxon>
        <taxon>Alphaproteobacteria</taxon>
        <taxon>Caulobacterales</taxon>
        <taxon>Caulobacteraceae</taxon>
        <taxon>Phenylobacterium</taxon>
    </lineage>
</organism>
<dbReference type="Proteomes" id="UP000249842">
    <property type="component" value="Unassembled WGS sequence"/>
</dbReference>
<dbReference type="RefSeq" id="WP_111458112.1">
    <property type="nucleotide sequence ID" value="NZ_QFYP01000001.1"/>
</dbReference>